<keyword evidence="1" id="KW-0472">Membrane</keyword>
<dbReference type="EMBL" id="FP929052">
    <property type="protein sequence ID" value="CBL17553.1"/>
    <property type="molecule type" value="Genomic_DNA"/>
</dbReference>
<organism evidence="2 3">
    <name type="scientific">Ruminococcus champanellensis (strain DSM 18848 / JCM 17042 / KCTC 15320 / 18P13)</name>
    <dbReference type="NCBI Taxonomy" id="213810"/>
    <lineage>
        <taxon>Bacteria</taxon>
        <taxon>Bacillati</taxon>
        <taxon>Bacillota</taxon>
        <taxon>Clostridia</taxon>
        <taxon>Eubacteriales</taxon>
        <taxon>Oscillospiraceae</taxon>
        <taxon>Ruminococcus</taxon>
    </lineage>
</organism>
<keyword evidence="1" id="KW-1133">Transmembrane helix</keyword>
<dbReference type="OrthoDB" id="1816109at2"/>
<sequence length="435" mass="47733">MNVFRSLKRKISWLIRNEFRSLVYSAVIAIFAWFLISVTIYPTTPKTIRDIPLTISLADTAAEENGLSIITEDLDQVKVDVTITGSRSQIGSFTAENLVAEAVIPQSITEAGEYTLSILVTNPEGVAFTVDSQSPKTIDVTFDRIQTVHDIPVQASLPNVTAAENLTLDTQGIECTPEKLSITGPATTLELIDHAVVNVPDTMELSSTYTFTNCTNVMLYDKDGAEIDQSALQLAIGNGFNVKVPVFTKVTLPLDVSLTYVPTGFDTEFLRNRLKFSMDEITLAAQNSNIKDLTSWNLGSIVLSTVDLHYQKTFEIDTRGQFNNLSGITTVQVALDTEGLASKTIRVTDIPVVNAPSSYKYSVVTRSLSITVIGPEEDIKDLTEKDLLVTADLTGYSVKDASFEHEVTVTAPDYSKVWASGSYTVWIDAERNNEE</sequence>
<evidence type="ECO:0000256" key="1">
    <source>
        <dbReference type="SAM" id="Phobius"/>
    </source>
</evidence>
<gene>
    <name evidence="2" type="ordered locus">RUM_14480</name>
</gene>
<protein>
    <recommendedName>
        <fullName evidence="4">YbbR-like protein</fullName>
    </recommendedName>
</protein>
<dbReference type="KEGG" id="rch:RUM_14480"/>
<keyword evidence="1" id="KW-0812">Transmembrane</keyword>
<dbReference type="PANTHER" id="PTHR37804">
    <property type="entry name" value="CDAA REGULATORY PROTEIN CDAR"/>
    <property type="match status" value="1"/>
</dbReference>
<dbReference type="STRING" id="213810.RUM_14480"/>
<dbReference type="AlphaFoldDB" id="D4LD58"/>
<proteinExistence type="predicted"/>
<dbReference type="BioCyc" id="RCHA213810:RUM_RS07030-MONOMER"/>
<dbReference type="PATRIC" id="fig|213810.4.peg.1345"/>
<name>D4LD58_RUMC1</name>
<evidence type="ECO:0008006" key="4">
    <source>
        <dbReference type="Google" id="ProtNLM"/>
    </source>
</evidence>
<dbReference type="PANTHER" id="PTHR37804:SF1">
    <property type="entry name" value="CDAA REGULATORY PROTEIN CDAR"/>
    <property type="match status" value="1"/>
</dbReference>
<dbReference type="Proteomes" id="UP000007054">
    <property type="component" value="Chromosome"/>
</dbReference>
<keyword evidence="3" id="KW-1185">Reference proteome</keyword>
<feature type="transmembrane region" description="Helical" evidence="1">
    <location>
        <begin position="21"/>
        <end position="41"/>
    </location>
</feature>
<dbReference type="Gene3D" id="2.170.120.30">
    <property type="match status" value="2"/>
</dbReference>
<reference evidence="2" key="1">
    <citation type="submission" date="2010-03" db="EMBL/GenBank/DDBJ databases">
        <title>The genome sequence of Ruminococcus sp. 18P13.</title>
        <authorList>
            <consortium name="metaHIT consortium -- http://www.metahit.eu/"/>
            <person name="Pajon A."/>
            <person name="Turner K."/>
            <person name="Parkhill J."/>
            <person name="Bernalier A."/>
        </authorList>
    </citation>
    <scope>NUCLEOTIDE SEQUENCE [LARGE SCALE GENOMIC DNA]</scope>
    <source>
        <strain evidence="2">Type strain: 18P13</strain>
    </source>
</reference>
<evidence type="ECO:0000313" key="2">
    <source>
        <dbReference type="EMBL" id="CBL17553.1"/>
    </source>
</evidence>
<dbReference type="GeneID" id="83156172"/>
<dbReference type="InterPro" id="IPR053154">
    <property type="entry name" value="c-di-AMP_regulator"/>
</dbReference>
<evidence type="ECO:0000313" key="3">
    <source>
        <dbReference type="Proteomes" id="UP000007054"/>
    </source>
</evidence>
<dbReference type="HOGENOM" id="CLU_051130_1_0_9"/>
<reference evidence="2" key="2">
    <citation type="submission" date="2010-03" db="EMBL/GenBank/DDBJ databases">
        <authorList>
            <person name="Pajon A."/>
        </authorList>
    </citation>
    <scope>NUCLEOTIDE SEQUENCE</scope>
    <source>
        <strain evidence="2">Type strain: 18P13</strain>
    </source>
</reference>
<accession>D4LD58</accession>
<dbReference type="RefSeq" id="WP_015558460.1">
    <property type="nucleotide sequence ID" value="NC_021039.1"/>
</dbReference>